<keyword evidence="4" id="KW-1185">Reference proteome</keyword>
<dbReference type="PANTHER" id="PTHR37366:SF1">
    <property type="entry name" value="SPERM ACROSOME MEMBRANE-ASSOCIATED PROTEIN 6"/>
    <property type="match status" value="1"/>
</dbReference>
<dbReference type="InterPro" id="IPR036179">
    <property type="entry name" value="Ig-like_dom_sf"/>
</dbReference>
<dbReference type="EMBL" id="JAFDVH010000010">
    <property type="protein sequence ID" value="KAG7469202.1"/>
    <property type="molecule type" value="Genomic_DNA"/>
</dbReference>
<sequence>MHAEIMPLVEEFDKNLNPDSVYEDRLQTAANNFIAAASKLPRASGCFPPCGFQVSGAVYNCLTCQYDSCEYPLDCPMRDLTVGENNSTEMRCDVQFPLPSQAEIVWRFASKVKTQQVDQFKMVTAGEDRLYSIPAAHPHHQGTYQCEVFSQQRSIVRIYHHLTVIPQVLVAQARLQGIFDTALLLGGQIAPLPTGPPRDLGPTRLSGLQRLPSPSLLAACLGALLLLLFLSLGFLFMWVRMTRGSRNPVRKIIFLN</sequence>
<reference evidence="3" key="1">
    <citation type="submission" date="2021-01" db="EMBL/GenBank/DDBJ databases">
        <authorList>
            <person name="Zahm M."/>
            <person name="Roques C."/>
            <person name="Cabau C."/>
            <person name="Klopp C."/>
            <person name="Donnadieu C."/>
            <person name="Jouanno E."/>
            <person name="Lampietro C."/>
            <person name="Louis A."/>
            <person name="Herpin A."/>
            <person name="Echchiki A."/>
            <person name="Berthelot C."/>
            <person name="Parey E."/>
            <person name="Roest-Crollius H."/>
            <person name="Braasch I."/>
            <person name="Postlethwait J."/>
            <person name="Bobe J."/>
            <person name="Montfort J."/>
            <person name="Bouchez O."/>
            <person name="Begum T."/>
            <person name="Mejri S."/>
            <person name="Adams A."/>
            <person name="Chen W.-J."/>
            <person name="Guiguen Y."/>
        </authorList>
    </citation>
    <scope>NUCLEOTIDE SEQUENCE</scope>
    <source>
        <strain evidence="3">YG-15Mar2019-1</strain>
        <tissue evidence="3">Brain</tissue>
    </source>
</reference>
<dbReference type="PROSITE" id="PS50835">
    <property type="entry name" value="IG_LIKE"/>
    <property type="match status" value="1"/>
</dbReference>
<keyword evidence="1" id="KW-1133">Transmembrane helix</keyword>
<comment type="caution">
    <text evidence="3">The sequence shown here is derived from an EMBL/GenBank/DDBJ whole genome shotgun (WGS) entry which is preliminary data.</text>
</comment>
<dbReference type="InterPro" id="IPR013783">
    <property type="entry name" value="Ig-like_fold"/>
</dbReference>
<dbReference type="InterPro" id="IPR034549">
    <property type="entry name" value="SPACA6"/>
</dbReference>
<keyword evidence="1" id="KW-0812">Transmembrane</keyword>
<dbReference type="InterPro" id="IPR007110">
    <property type="entry name" value="Ig-like_dom"/>
</dbReference>
<organism evidence="3 4">
    <name type="scientific">Megalops atlanticus</name>
    <name type="common">Tarpon</name>
    <name type="synonym">Clupea gigantea</name>
    <dbReference type="NCBI Taxonomy" id="7932"/>
    <lineage>
        <taxon>Eukaryota</taxon>
        <taxon>Metazoa</taxon>
        <taxon>Chordata</taxon>
        <taxon>Craniata</taxon>
        <taxon>Vertebrata</taxon>
        <taxon>Euteleostomi</taxon>
        <taxon>Actinopterygii</taxon>
        <taxon>Neopterygii</taxon>
        <taxon>Teleostei</taxon>
        <taxon>Elopiformes</taxon>
        <taxon>Megalopidae</taxon>
        <taxon>Megalops</taxon>
    </lineage>
</organism>
<protein>
    <recommendedName>
        <fullName evidence="2">Ig-like domain-containing protein</fullName>
    </recommendedName>
</protein>
<dbReference type="Gene3D" id="2.60.40.10">
    <property type="entry name" value="Immunoglobulins"/>
    <property type="match status" value="1"/>
</dbReference>
<dbReference type="GO" id="GO:0007342">
    <property type="term" value="P:fusion of sperm to egg plasma membrane involved in single fertilization"/>
    <property type="evidence" value="ECO:0007669"/>
    <property type="project" value="InterPro"/>
</dbReference>
<dbReference type="AlphaFoldDB" id="A0A9D3TBH4"/>
<evidence type="ECO:0000313" key="3">
    <source>
        <dbReference type="EMBL" id="KAG7469202.1"/>
    </source>
</evidence>
<gene>
    <name evidence="3" type="ORF">MATL_G00126520</name>
</gene>
<evidence type="ECO:0000313" key="4">
    <source>
        <dbReference type="Proteomes" id="UP001046870"/>
    </source>
</evidence>
<feature type="transmembrane region" description="Helical" evidence="1">
    <location>
        <begin position="216"/>
        <end position="239"/>
    </location>
</feature>
<feature type="domain" description="Ig-like" evidence="2">
    <location>
        <begin position="72"/>
        <end position="156"/>
    </location>
</feature>
<evidence type="ECO:0000259" key="2">
    <source>
        <dbReference type="PROSITE" id="PS50835"/>
    </source>
</evidence>
<dbReference type="PANTHER" id="PTHR37366">
    <property type="entry name" value="SPERM ACROSOME MEMBRANE-ASSOCIATED PROTEIN 6"/>
    <property type="match status" value="1"/>
</dbReference>
<accession>A0A9D3TBH4</accession>
<name>A0A9D3TBH4_MEGAT</name>
<dbReference type="OrthoDB" id="8960581at2759"/>
<keyword evidence="1" id="KW-0472">Membrane</keyword>
<evidence type="ECO:0000256" key="1">
    <source>
        <dbReference type="SAM" id="Phobius"/>
    </source>
</evidence>
<dbReference type="Proteomes" id="UP001046870">
    <property type="component" value="Chromosome 10"/>
</dbReference>
<dbReference type="SUPFAM" id="SSF48726">
    <property type="entry name" value="Immunoglobulin"/>
    <property type="match status" value="1"/>
</dbReference>
<proteinExistence type="predicted"/>